<protein>
    <recommendedName>
        <fullName evidence="2">HMA domain-containing protein</fullName>
    </recommendedName>
</protein>
<organism evidence="3 4">
    <name type="scientific">Flavobacterium indicum (strain DSM 17447 / CIP 109464 / GPTSA100-9)</name>
    <dbReference type="NCBI Taxonomy" id="1094466"/>
    <lineage>
        <taxon>Bacteria</taxon>
        <taxon>Pseudomonadati</taxon>
        <taxon>Bacteroidota</taxon>
        <taxon>Flavobacteriia</taxon>
        <taxon>Flavobacteriales</taxon>
        <taxon>Flavobacteriaceae</taxon>
        <taxon>Flavobacterium</taxon>
    </lineage>
</organism>
<name>H8XPW9_FLAIG</name>
<dbReference type="eggNOG" id="COG2608">
    <property type="taxonomic scope" value="Bacteria"/>
</dbReference>
<dbReference type="HOGENOM" id="CLU_134973_0_1_10"/>
<reference evidence="4" key="2">
    <citation type="submission" date="2012-03" db="EMBL/GenBank/DDBJ databases">
        <title>Complete genome sequence of Flavobacterium indicum GPTSA100-9T, isolated from warm spring water.</title>
        <authorList>
            <person name="Barbier P."/>
            <person name="Houel A."/>
            <person name="Loux V."/>
            <person name="Poulain J."/>
            <person name="Bernardet J.-F."/>
            <person name="Touchon M."/>
            <person name="Duchaud E."/>
        </authorList>
    </citation>
    <scope>NUCLEOTIDE SEQUENCE [LARGE SCALE GENOMIC DNA]</scope>
    <source>
        <strain evidence="4">DSM 17447 / CIP 109464 / GPTSA100-9</strain>
    </source>
</reference>
<dbReference type="InterPro" id="IPR036163">
    <property type="entry name" value="HMA_dom_sf"/>
</dbReference>
<evidence type="ECO:0000259" key="2">
    <source>
        <dbReference type="PROSITE" id="PS50846"/>
    </source>
</evidence>
<evidence type="ECO:0000313" key="3">
    <source>
        <dbReference type="EMBL" id="CCG54185.1"/>
    </source>
</evidence>
<reference evidence="3 4" key="1">
    <citation type="journal article" date="2012" name="J. Bacteriol.">
        <title>Complete Genome Sequence of Flavobacterium indicum GPSTA100-9T, Isolated from Warm Spring Water.</title>
        <authorList>
            <person name="Barbier P."/>
            <person name="Houel A."/>
            <person name="Loux V."/>
            <person name="Poulain J."/>
            <person name="Bernardet J.F."/>
            <person name="Touchon M."/>
            <person name="Duchaud E."/>
        </authorList>
    </citation>
    <scope>NUCLEOTIDE SEQUENCE [LARGE SCALE GENOMIC DNA]</scope>
    <source>
        <strain evidence="4">DSM 17447 / CIP 109464 / GPTSA100-9</strain>
    </source>
</reference>
<dbReference type="GO" id="GO:0046872">
    <property type="term" value="F:metal ion binding"/>
    <property type="evidence" value="ECO:0007669"/>
    <property type="project" value="InterPro"/>
</dbReference>
<sequence length="127" mass="14140">MKKIILALVVACSTLTIQAQELKKDEVQVTQQKPNKNKKVEFEVNGNCDMCKKRIEKAAYSVKGVKSAIWNADHQDIHLIIDESKCSVLDVQKAIAKVGHDTAGVKATDEQYGAIHGCCQYRTQETH</sequence>
<dbReference type="EMBL" id="HE774682">
    <property type="protein sequence ID" value="CCG54185.1"/>
    <property type="molecule type" value="Genomic_DNA"/>
</dbReference>
<dbReference type="KEGG" id="fin:KQS_11325"/>
<keyword evidence="1" id="KW-0732">Signal</keyword>
<dbReference type="InterPro" id="IPR006121">
    <property type="entry name" value="HMA_dom"/>
</dbReference>
<feature type="signal peptide" evidence="1">
    <location>
        <begin position="1"/>
        <end position="19"/>
    </location>
</feature>
<feature type="chain" id="PRO_5003616962" description="HMA domain-containing protein" evidence="1">
    <location>
        <begin position="20"/>
        <end position="127"/>
    </location>
</feature>
<evidence type="ECO:0000313" key="4">
    <source>
        <dbReference type="Proteomes" id="UP000007599"/>
    </source>
</evidence>
<dbReference type="Gene3D" id="3.30.70.100">
    <property type="match status" value="1"/>
</dbReference>
<keyword evidence="4" id="KW-1185">Reference proteome</keyword>
<dbReference type="AlphaFoldDB" id="H8XPW9"/>
<feature type="domain" description="HMA" evidence="2">
    <location>
        <begin position="37"/>
        <end position="103"/>
    </location>
</feature>
<dbReference type="OrthoDB" id="5513217at2"/>
<evidence type="ECO:0000256" key="1">
    <source>
        <dbReference type="SAM" id="SignalP"/>
    </source>
</evidence>
<dbReference type="STRING" id="1094466.KQS_11325"/>
<dbReference type="RefSeq" id="WP_014389303.1">
    <property type="nucleotide sequence ID" value="NC_017025.1"/>
</dbReference>
<gene>
    <name evidence="3" type="ordered locus">KQS_11325</name>
</gene>
<dbReference type="Proteomes" id="UP000007599">
    <property type="component" value="Chromosome I"/>
</dbReference>
<accession>H8XPW9</accession>
<dbReference type="PROSITE" id="PS50846">
    <property type="entry name" value="HMA_2"/>
    <property type="match status" value="1"/>
</dbReference>
<proteinExistence type="predicted"/>
<dbReference type="SUPFAM" id="SSF55008">
    <property type="entry name" value="HMA, heavy metal-associated domain"/>
    <property type="match status" value="1"/>
</dbReference>
<dbReference type="PATRIC" id="fig|1094466.5.peg.2219"/>